<dbReference type="Proteomes" id="UP000811246">
    <property type="component" value="Chromosome 1"/>
</dbReference>
<organism evidence="1 2">
    <name type="scientific">Carya illinoinensis</name>
    <name type="common">Pecan</name>
    <dbReference type="NCBI Taxonomy" id="32201"/>
    <lineage>
        <taxon>Eukaryota</taxon>
        <taxon>Viridiplantae</taxon>
        <taxon>Streptophyta</taxon>
        <taxon>Embryophyta</taxon>
        <taxon>Tracheophyta</taxon>
        <taxon>Spermatophyta</taxon>
        <taxon>Magnoliopsida</taxon>
        <taxon>eudicotyledons</taxon>
        <taxon>Gunneridae</taxon>
        <taxon>Pentapetalae</taxon>
        <taxon>rosids</taxon>
        <taxon>fabids</taxon>
        <taxon>Fagales</taxon>
        <taxon>Juglandaceae</taxon>
        <taxon>Carya</taxon>
    </lineage>
</organism>
<accession>A0A922K6Y4</accession>
<proteinExistence type="predicted"/>
<sequence length="121" mass="13360">MSTSPRQSLPLAVCYSSDTILGTSPCQAPDPMPYLFVRAYLPSQFSDPAVAPPPEPPCRTKAVTAPAIARPSSSSQFPHCAHISFFEEIPQCLPHLVPPISFFLRYENEVPSPTHSIFYHF</sequence>
<protein>
    <submittedName>
        <fullName evidence="1">Uncharacterized protein</fullName>
    </submittedName>
</protein>
<name>A0A922K6Y4_CARIL</name>
<gene>
    <name evidence="1" type="ORF">I3842_01G207900</name>
</gene>
<dbReference type="EMBL" id="CM031825">
    <property type="protein sequence ID" value="KAG6733055.1"/>
    <property type="molecule type" value="Genomic_DNA"/>
</dbReference>
<reference evidence="1" key="1">
    <citation type="submission" date="2021-01" db="EMBL/GenBank/DDBJ databases">
        <authorList>
            <person name="Lovell J.T."/>
            <person name="Bentley N."/>
            <person name="Bhattarai G."/>
            <person name="Jenkins J.W."/>
            <person name="Sreedasyam A."/>
            <person name="Alarcon Y."/>
            <person name="Bock C."/>
            <person name="Boston L."/>
            <person name="Carlson J."/>
            <person name="Cervantes K."/>
            <person name="Clermont K."/>
            <person name="Krom N."/>
            <person name="Kubenka K."/>
            <person name="Mamidi S."/>
            <person name="Mattison C."/>
            <person name="Monteros M."/>
            <person name="Pisani C."/>
            <person name="Plott C."/>
            <person name="Rajasekar S."/>
            <person name="Rhein H.S."/>
            <person name="Rohla C."/>
            <person name="Song M."/>
            <person name="Hilaire R.S."/>
            <person name="Shu S."/>
            <person name="Wells L."/>
            <person name="Wang X."/>
            <person name="Webber J."/>
            <person name="Heerema R.J."/>
            <person name="Klein P."/>
            <person name="Conner P."/>
            <person name="Grauke L."/>
            <person name="Grimwood J."/>
            <person name="Schmutz J."/>
            <person name="Randall J.J."/>
        </authorList>
    </citation>
    <scope>NUCLEOTIDE SEQUENCE</scope>
    <source>
        <tissue evidence="1">Leaf</tissue>
    </source>
</reference>
<evidence type="ECO:0000313" key="1">
    <source>
        <dbReference type="EMBL" id="KAG6733055.1"/>
    </source>
</evidence>
<evidence type="ECO:0000313" key="2">
    <source>
        <dbReference type="Proteomes" id="UP000811246"/>
    </source>
</evidence>
<comment type="caution">
    <text evidence="1">The sequence shown here is derived from an EMBL/GenBank/DDBJ whole genome shotgun (WGS) entry which is preliminary data.</text>
</comment>
<dbReference type="AlphaFoldDB" id="A0A922K6Y4"/>